<dbReference type="InterPro" id="IPR003653">
    <property type="entry name" value="Peptidase_C48_C"/>
</dbReference>
<dbReference type="Ensembl" id="ENSEBUT00000007520.1">
    <property type="protein sequence ID" value="ENSEBUP00000007052.1"/>
    <property type="gene ID" value="ENSEBUG00000004614.1"/>
</dbReference>
<reference evidence="6" key="2">
    <citation type="submission" date="2025-09" db="UniProtKB">
        <authorList>
            <consortium name="Ensembl"/>
        </authorList>
    </citation>
    <scope>IDENTIFICATION</scope>
</reference>
<dbReference type="OMA" id="DHWILAV"/>
<dbReference type="GeneTree" id="ENSGT00940000155489"/>
<evidence type="ECO:0000313" key="6">
    <source>
        <dbReference type="Ensembl" id="ENSEBUP00000007052.1"/>
    </source>
</evidence>
<dbReference type="PANTHER" id="PTHR12606">
    <property type="entry name" value="SENTRIN/SUMO-SPECIFIC PROTEASE"/>
    <property type="match status" value="1"/>
</dbReference>
<evidence type="ECO:0000259" key="5">
    <source>
        <dbReference type="PROSITE" id="PS50600"/>
    </source>
</evidence>
<dbReference type="Pfam" id="PF02902">
    <property type="entry name" value="Peptidase_C48"/>
    <property type="match status" value="2"/>
</dbReference>
<sequence length="212" mass="24731">MIFNFSTDKLQVRILINVPILVQNTTLNICHRVLEQKEMKQKVSQVVLFGHPDEVISQGFKLSITREDLQRVALHKWLNDKVINFYLDMLSQRSKERLSLPRVYAFSSFFFNKLRAGGHKAVRRWNDHVDIFDHDLVLVPINQEDHWILAVSIVYDSMMTRDNNHIPQQSNGIDCGVFTCCFANFLTLRRPFSFHQWFVLHHPVGVVLAPSS</sequence>
<evidence type="ECO:0000256" key="1">
    <source>
        <dbReference type="ARBA" id="ARBA00005234"/>
    </source>
</evidence>
<dbReference type="GO" id="GO:0006508">
    <property type="term" value="P:proteolysis"/>
    <property type="evidence" value="ECO:0007669"/>
    <property type="project" value="UniProtKB-KW"/>
</dbReference>
<reference evidence="6" key="1">
    <citation type="submission" date="2025-08" db="UniProtKB">
        <authorList>
            <consortium name="Ensembl"/>
        </authorList>
    </citation>
    <scope>IDENTIFICATION</scope>
</reference>
<organism evidence="6 7">
    <name type="scientific">Eptatretus burgeri</name>
    <name type="common">Inshore hagfish</name>
    <dbReference type="NCBI Taxonomy" id="7764"/>
    <lineage>
        <taxon>Eukaryota</taxon>
        <taxon>Metazoa</taxon>
        <taxon>Chordata</taxon>
        <taxon>Craniata</taxon>
        <taxon>Vertebrata</taxon>
        <taxon>Cyclostomata</taxon>
        <taxon>Myxini</taxon>
        <taxon>Myxiniformes</taxon>
        <taxon>Myxinidae</taxon>
        <taxon>Eptatretinae</taxon>
        <taxon>Eptatretus</taxon>
    </lineage>
</organism>
<dbReference type="InterPro" id="IPR038765">
    <property type="entry name" value="Papain-like_cys_pep_sf"/>
</dbReference>
<keyword evidence="2" id="KW-0645">Protease</keyword>
<evidence type="ECO:0000256" key="2">
    <source>
        <dbReference type="ARBA" id="ARBA00022670"/>
    </source>
</evidence>
<name>A0A8C4NI32_EPTBU</name>
<dbReference type="Proteomes" id="UP000694388">
    <property type="component" value="Unplaced"/>
</dbReference>
<dbReference type="GO" id="GO:0005634">
    <property type="term" value="C:nucleus"/>
    <property type="evidence" value="ECO:0007669"/>
    <property type="project" value="TreeGrafter"/>
</dbReference>
<feature type="domain" description="Ubiquitin-like protease family profile" evidence="5">
    <location>
        <begin position="62"/>
        <end position="186"/>
    </location>
</feature>
<evidence type="ECO:0000256" key="3">
    <source>
        <dbReference type="ARBA" id="ARBA00022801"/>
    </source>
</evidence>
<comment type="similarity">
    <text evidence="1">Belongs to the peptidase C48 family.</text>
</comment>
<proteinExistence type="inferred from homology"/>
<dbReference type="PANTHER" id="PTHR12606:SF141">
    <property type="entry name" value="GH15225P-RELATED"/>
    <property type="match status" value="1"/>
</dbReference>
<protein>
    <recommendedName>
        <fullName evidence="5">Ubiquitin-like protease family profile domain-containing protein</fullName>
    </recommendedName>
</protein>
<accession>A0A8C4NI32</accession>
<keyword evidence="7" id="KW-1185">Reference proteome</keyword>
<dbReference type="Gene3D" id="3.40.395.10">
    <property type="entry name" value="Adenoviral Proteinase, Chain A"/>
    <property type="match status" value="1"/>
</dbReference>
<keyword evidence="3" id="KW-0378">Hydrolase</keyword>
<dbReference type="GO" id="GO:0016926">
    <property type="term" value="P:protein desumoylation"/>
    <property type="evidence" value="ECO:0007669"/>
    <property type="project" value="TreeGrafter"/>
</dbReference>
<evidence type="ECO:0000256" key="4">
    <source>
        <dbReference type="ARBA" id="ARBA00022807"/>
    </source>
</evidence>
<evidence type="ECO:0000313" key="7">
    <source>
        <dbReference type="Proteomes" id="UP000694388"/>
    </source>
</evidence>
<dbReference type="PROSITE" id="PS50600">
    <property type="entry name" value="ULP_PROTEASE"/>
    <property type="match status" value="1"/>
</dbReference>
<dbReference type="SUPFAM" id="SSF54001">
    <property type="entry name" value="Cysteine proteinases"/>
    <property type="match status" value="1"/>
</dbReference>
<dbReference type="AlphaFoldDB" id="A0A8C4NI32"/>
<keyword evidence="4" id="KW-0788">Thiol protease</keyword>
<dbReference type="GO" id="GO:0016929">
    <property type="term" value="F:deSUMOylase activity"/>
    <property type="evidence" value="ECO:0007669"/>
    <property type="project" value="TreeGrafter"/>
</dbReference>